<keyword evidence="2" id="KW-1185">Reference proteome</keyword>
<evidence type="ECO:0000313" key="2">
    <source>
        <dbReference type="Proteomes" id="UP000015102"/>
    </source>
</evidence>
<proteinExistence type="predicted"/>
<reference evidence="1" key="2">
    <citation type="submission" date="2015-06" db="UniProtKB">
        <authorList>
            <consortium name="EnsemblMetazoa"/>
        </authorList>
    </citation>
    <scope>IDENTIFICATION</scope>
</reference>
<dbReference type="AlphaFoldDB" id="T1GHP4"/>
<dbReference type="HOGENOM" id="CLU_2099669_0_0_1"/>
<protein>
    <submittedName>
        <fullName evidence="1">Uncharacterized protein</fullName>
    </submittedName>
</protein>
<evidence type="ECO:0000313" key="1">
    <source>
        <dbReference type="EnsemblMetazoa" id="MESCA002952-PA"/>
    </source>
</evidence>
<organism evidence="1 2">
    <name type="scientific">Megaselia scalaris</name>
    <name type="common">Humpbacked fly</name>
    <name type="synonym">Phora scalaris</name>
    <dbReference type="NCBI Taxonomy" id="36166"/>
    <lineage>
        <taxon>Eukaryota</taxon>
        <taxon>Metazoa</taxon>
        <taxon>Ecdysozoa</taxon>
        <taxon>Arthropoda</taxon>
        <taxon>Hexapoda</taxon>
        <taxon>Insecta</taxon>
        <taxon>Pterygota</taxon>
        <taxon>Neoptera</taxon>
        <taxon>Endopterygota</taxon>
        <taxon>Diptera</taxon>
        <taxon>Brachycera</taxon>
        <taxon>Muscomorpha</taxon>
        <taxon>Platypezoidea</taxon>
        <taxon>Phoridae</taxon>
        <taxon>Megaseliini</taxon>
        <taxon>Megaselia</taxon>
    </lineage>
</organism>
<dbReference type="Proteomes" id="UP000015102">
    <property type="component" value="Unassembled WGS sequence"/>
</dbReference>
<dbReference type="EnsemblMetazoa" id="MESCA002952-RA">
    <property type="protein sequence ID" value="MESCA002952-PA"/>
    <property type="gene ID" value="MESCA002952"/>
</dbReference>
<reference evidence="2" key="1">
    <citation type="submission" date="2013-02" db="EMBL/GenBank/DDBJ databases">
        <authorList>
            <person name="Hughes D."/>
        </authorList>
    </citation>
    <scope>NUCLEOTIDE SEQUENCE</scope>
    <source>
        <strain>Durham</strain>
        <strain evidence="2">NC isolate 2 -- Noor lab</strain>
    </source>
</reference>
<accession>T1GHP4</accession>
<name>T1GHP4_MEGSC</name>
<dbReference type="EMBL" id="CAQQ02039603">
    <property type="status" value="NOT_ANNOTATED_CDS"/>
    <property type="molecule type" value="Genomic_DNA"/>
</dbReference>
<sequence>MGTEARGMEDNKLDVKAENEIASAIKKKAGKLESWRPLRNRRLVFTQLRCKTVPKALEEMMLIDRVFLDHLKDLSERVELIGRTLSKNETSNAKYMQFQASSQEECEDLVRNVEQV</sequence>